<comment type="caution">
    <text evidence="2">The sequence shown here is derived from an EMBL/GenBank/DDBJ whole genome shotgun (WGS) entry which is preliminary data.</text>
</comment>
<organism evidence="2 3">
    <name type="scientific">Coprobacillus cateniformis</name>
    <dbReference type="NCBI Taxonomy" id="100884"/>
    <lineage>
        <taxon>Bacteria</taxon>
        <taxon>Bacillati</taxon>
        <taxon>Bacillota</taxon>
        <taxon>Erysipelotrichia</taxon>
        <taxon>Erysipelotrichales</taxon>
        <taxon>Coprobacillaceae</taxon>
        <taxon>Coprobacillus</taxon>
    </lineage>
</organism>
<dbReference type="Proteomes" id="UP000003157">
    <property type="component" value="Unassembled WGS sequence"/>
</dbReference>
<sequence>MVLICIGAFIIYRKDIINTKRKKYLLYTLFGLFGIIFLVLLNINKDFYWTVYSMINKIKDIPSLNEPRSLAIYENLKLFFQHPIIGNSMNTVFGIVEHNTSSTLIIAAVFGIPMLLLHMYSWSTIAFTDRLFNNYSSIMIVSILIVYLIIFMSFNSQNLITNNSFYIIPISITLDTIDRQKIMIHKWRTRNENTLDM</sequence>
<evidence type="ECO:0000313" key="2">
    <source>
        <dbReference type="EMBL" id="EFW05272.1"/>
    </source>
</evidence>
<gene>
    <name evidence="2" type="ORF">HMPREF9488_01417</name>
</gene>
<feature type="transmembrane region" description="Helical" evidence="1">
    <location>
        <begin position="102"/>
        <end position="120"/>
    </location>
</feature>
<dbReference type="STRING" id="100884.GCA_000269565_03267"/>
<protein>
    <submittedName>
        <fullName evidence="2">Uncharacterized protein</fullName>
    </submittedName>
</protein>
<dbReference type="AlphaFoldDB" id="E7G9H8"/>
<dbReference type="HOGENOM" id="CLU_1382076_0_0_9"/>
<evidence type="ECO:0000313" key="3">
    <source>
        <dbReference type="Proteomes" id="UP000003157"/>
    </source>
</evidence>
<proteinExistence type="predicted"/>
<keyword evidence="1" id="KW-1133">Transmembrane helix</keyword>
<keyword evidence="1" id="KW-0812">Transmembrane</keyword>
<keyword evidence="3" id="KW-1185">Reference proteome</keyword>
<accession>E7G9H8</accession>
<name>E7G9H8_9FIRM</name>
<reference evidence="2 3" key="1">
    <citation type="submission" date="2010-12" db="EMBL/GenBank/DDBJ databases">
        <title>The Genome Sequence of Coprobacillus sp. strain 29_1.</title>
        <authorList>
            <consortium name="The Broad Institute Genome Sequencing Platform"/>
            <person name="Earl A."/>
            <person name="Ward D."/>
            <person name="Feldgarden M."/>
            <person name="Gevers D."/>
            <person name="Daigneault M."/>
            <person name="Sibley C.D."/>
            <person name="White A."/>
            <person name="Strauss J."/>
            <person name="Allen-Vercoe E."/>
            <person name="Young S.K."/>
            <person name="Zeng Q."/>
            <person name="Gargeya S."/>
            <person name="Fitzgerald M."/>
            <person name="Haas B."/>
            <person name="Abouelleil A."/>
            <person name="Alvarado L."/>
            <person name="Arachchi H.M."/>
            <person name="Berlin A."/>
            <person name="Brown A."/>
            <person name="Chapman S.B."/>
            <person name="Chen Z."/>
            <person name="Dunbar C."/>
            <person name="Freedman E."/>
            <person name="Gearin G."/>
            <person name="Gellesch M."/>
            <person name="Goldberg J."/>
            <person name="Griggs A."/>
            <person name="Gujja S."/>
            <person name="Heilman E."/>
            <person name="Heiman D."/>
            <person name="Howarth C."/>
            <person name="Larson L."/>
            <person name="Lui A."/>
            <person name="MacDonald P.J.P."/>
            <person name="Mehta T."/>
            <person name="Montmayeur A."/>
            <person name="Murphy C."/>
            <person name="Neiman D."/>
            <person name="Pearson M."/>
            <person name="Priest M."/>
            <person name="Roberts A."/>
            <person name="Saif S."/>
            <person name="Shea T."/>
            <person name="Shenoy N."/>
            <person name="Sisk P."/>
            <person name="Stolte C."/>
            <person name="Sykes S."/>
            <person name="White J."/>
            <person name="Yandava C."/>
            <person name="Nusbaum C."/>
            <person name="Birren B."/>
        </authorList>
    </citation>
    <scope>NUCLEOTIDE SEQUENCE [LARGE SCALE GENOMIC DNA]</scope>
    <source>
        <strain evidence="2 3">29_1</strain>
    </source>
</reference>
<keyword evidence="1" id="KW-0472">Membrane</keyword>
<feature type="transmembrane region" description="Helical" evidence="1">
    <location>
        <begin position="24"/>
        <end position="43"/>
    </location>
</feature>
<dbReference type="EMBL" id="ADKX01000026">
    <property type="protein sequence ID" value="EFW05272.1"/>
    <property type="molecule type" value="Genomic_DNA"/>
</dbReference>
<feature type="transmembrane region" description="Helical" evidence="1">
    <location>
        <begin position="132"/>
        <end position="154"/>
    </location>
</feature>
<evidence type="ECO:0000256" key="1">
    <source>
        <dbReference type="SAM" id="Phobius"/>
    </source>
</evidence>